<organism evidence="1 2">
    <name type="scientific">Paraburkholderia denitrificans</name>
    <dbReference type="NCBI Taxonomy" id="694025"/>
    <lineage>
        <taxon>Bacteria</taxon>
        <taxon>Pseudomonadati</taxon>
        <taxon>Pseudomonadota</taxon>
        <taxon>Betaproteobacteria</taxon>
        <taxon>Burkholderiales</taxon>
        <taxon>Burkholderiaceae</taxon>
        <taxon>Paraburkholderia</taxon>
    </lineage>
</organism>
<proteinExistence type="predicted"/>
<dbReference type="RefSeq" id="WP_377709608.1">
    <property type="nucleotide sequence ID" value="NZ_JBHSMP010000007.1"/>
</dbReference>
<gene>
    <name evidence="1" type="ORF">ACFPTO_03915</name>
</gene>
<keyword evidence="2" id="KW-1185">Reference proteome</keyword>
<accession>A0ABW0J4I7</accession>
<sequence>MSELEQRLITRFGIKQAQMHAAIKPLFLLMHDHGIGTVSIERDGTKAIVTIDGERL</sequence>
<evidence type="ECO:0000313" key="1">
    <source>
        <dbReference type="EMBL" id="MFC5427959.1"/>
    </source>
</evidence>
<evidence type="ECO:0000313" key="2">
    <source>
        <dbReference type="Proteomes" id="UP001596103"/>
    </source>
</evidence>
<dbReference type="EMBL" id="JBHSMP010000007">
    <property type="protein sequence ID" value="MFC5427959.1"/>
    <property type="molecule type" value="Genomic_DNA"/>
</dbReference>
<comment type="caution">
    <text evidence="1">The sequence shown here is derived from an EMBL/GenBank/DDBJ whole genome shotgun (WGS) entry which is preliminary data.</text>
</comment>
<name>A0ABW0J4I7_9BURK</name>
<reference evidence="2" key="1">
    <citation type="journal article" date="2019" name="Int. J. Syst. Evol. Microbiol.">
        <title>The Global Catalogue of Microorganisms (GCM) 10K type strain sequencing project: providing services to taxonomists for standard genome sequencing and annotation.</title>
        <authorList>
            <consortium name="The Broad Institute Genomics Platform"/>
            <consortium name="The Broad Institute Genome Sequencing Center for Infectious Disease"/>
            <person name="Wu L."/>
            <person name="Ma J."/>
        </authorList>
    </citation>
    <scope>NUCLEOTIDE SEQUENCE [LARGE SCALE GENOMIC DNA]</scope>
    <source>
        <strain evidence="2">CCUG 56042</strain>
    </source>
</reference>
<dbReference type="Proteomes" id="UP001596103">
    <property type="component" value="Unassembled WGS sequence"/>
</dbReference>
<protein>
    <submittedName>
        <fullName evidence="1">Uncharacterized protein</fullName>
    </submittedName>
</protein>